<organism evidence="2 3">
    <name type="scientific">Trypanosoma cruzi Dm28c</name>
    <dbReference type="NCBI Taxonomy" id="1416333"/>
    <lineage>
        <taxon>Eukaryota</taxon>
        <taxon>Discoba</taxon>
        <taxon>Euglenozoa</taxon>
        <taxon>Kinetoplastea</taxon>
        <taxon>Metakinetoplastina</taxon>
        <taxon>Trypanosomatida</taxon>
        <taxon>Trypanosomatidae</taxon>
        <taxon>Trypanosoma</taxon>
        <taxon>Schizotrypanum</taxon>
    </lineage>
</organism>
<keyword evidence="1" id="KW-1133">Transmembrane helix</keyword>
<proteinExistence type="predicted"/>
<dbReference type="EMBL" id="AYLP01000050">
    <property type="protein sequence ID" value="ESS66129.1"/>
    <property type="molecule type" value="Genomic_DNA"/>
</dbReference>
<keyword evidence="1" id="KW-0472">Membrane</keyword>
<dbReference type="Proteomes" id="UP000017861">
    <property type="component" value="Unassembled WGS sequence"/>
</dbReference>
<evidence type="ECO:0000256" key="1">
    <source>
        <dbReference type="SAM" id="Phobius"/>
    </source>
</evidence>
<feature type="transmembrane region" description="Helical" evidence="1">
    <location>
        <begin position="65"/>
        <end position="84"/>
    </location>
</feature>
<reference evidence="2 3" key="1">
    <citation type="journal article" date="2014" name="Genome Announc.">
        <title>Trypanosoma cruzi Clone Dm28c Draft Genome Sequence.</title>
        <authorList>
            <person name="Grisard E.C."/>
            <person name="Teixeira S.M."/>
            <person name="de Almeida L.G."/>
            <person name="Stoco P.H."/>
            <person name="Gerber A.L."/>
            <person name="Talavera-Lopez C."/>
            <person name="Lima O.C."/>
            <person name="Andersson B."/>
            <person name="de Vasconcelos A.T."/>
        </authorList>
    </citation>
    <scope>NUCLEOTIDE SEQUENCE [LARGE SCALE GENOMIC DNA]</scope>
    <source>
        <strain evidence="2 3">Dm28c</strain>
    </source>
</reference>
<keyword evidence="1" id="KW-0812">Transmembrane</keyword>
<dbReference type="AlphaFoldDB" id="V5BEG9"/>
<evidence type="ECO:0000313" key="3">
    <source>
        <dbReference type="Proteomes" id="UP000017861"/>
    </source>
</evidence>
<evidence type="ECO:0000313" key="2">
    <source>
        <dbReference type="EMBL" id="ESS66129.1"/>
    </source>
</evidence>
<name>V5BEG9_TRYCR</name>
<sequence length="85" mass="9860">MWVLVTDLRQTHKQTHRKSERNKCLFFSCRGLSLLFDSLRYAIFFPVCCVCVCVCVASNGANYRVTITPVSFYGIFLFSFLFMLV</sequence>
<feature type="transmembrane region" description="Helical" evidence="1">
    <location>
        <begin position="41"/>
        <end position="58"/>
    </location>
</feature>
<protein>
    <submittedName>
        <fullName evidence="2">Uncharacterized protein</fullName>
    </submittedName>
</protein>
<gene>
    <name evidence="2" type="ORF">TCDM_05245</name>
</gene>
<comment type="caution">
    <text evidence="2">The sequence shown here is derived from an EMBL/GenBank/DDBJ whole genome shotgun (WGS) entry which is preliminary data.</text>
</comment>
<accession>V5BEG9</accession>
<dbReference type="VEuPathDB" id="TriTrypDB:TCDM_05245"/>